<accession>A0ABR2HBL3</accession>
<organism evidence="2 3">
    <name type="scientific">Tritrichomonas musculus</name>
    <dbReference type="NCBI Taxonomy" id="1915356"/>
    <lineage>
        <taxon>Eukaryota</taxon>
        <taxon>Metamonada</taxon>
        <taxon>Parabasalia</taxon>
        <taxon>Tritrichomonadida</taxon>
        <taxon>Tritrichomonadidae</taxon>
        <taxon>Tritrichomonas</taxon>
    </lineage>
</organism>
<reference evidence="2 3" key="1">
    <citation type="submission" date="2024-04" db="EMBL/GenBank/DDBJ databases">
        <title>Tritrichomonas musculus Genome.</title>
        <authorList>
            <person name="Alves-Ferreira E."/>
            <person name="Grigg M."/>
            <person name="Lorenzi H."/>
            <person name="Galac M."/>
        </authorList>
    </citation>
    <scope>NUCLEOTIDE SEQUENCE [LARGE SCALE GENOMIC DNA]</scope>
    <source>
        <strain evidence="2 3">EAF2021</strain>
    </source>
</reference>
<keyword evidence="3" id="KW-1185">Reference proteome</keyword>
<evidence type="ECO:0000313" key="3">
    <source>
        <dbReference type="Proteomes" id="UP001470230"/>
    </source>
</evidence>
<evidence type="ECO:0000313" key="2">
    <source>
        <dbReference type="EMBL" id="KAK8843832.1"/>
    </source>
</evidence>
<feature type="compositionally biased region" description="Polar residues" evidence="1">
    <location>
        <begin position="1"/>
        <end position="15"/>
    </location>
</feature>
<name>A0ABR2HBL3_9EUKA</name>
<proteinExistence type="predicted"/>
<sequence>MQNEFENNENDSGNDASKEEQMSYGGSLTILQNKPNSCTVLCLNIRNSYSKHFGGVIGIKDSSKKNLSVKDDNENAQLFIDIANCTFENCSFLKITSIF</sequence>
<feature type="region of interest" description="Disordered" evidence="1">
    <location>
        <begin position="1"/>
        <end position="22"/>
    </location>
</feature>
<protein>
    <submittedName>
        <fullName evidence="2">Uncharacterized protein</fullName>
    </submittedName>
</protein>
<dbReference type="EMBL" id="JAPFFF010000034">
    <property type="protein sequence ID" value="KAK8843832.1"/>
    <property type="molecule type" value="Genomic_DNA"/>
</dbReference>
<evidence type="ECO:0000256" key="1">
    <source>
        <dbReference type="SAM" id="MobiDB-lite"/>
    </source>
</evidence>
<gene>
    <name evidence="2" type="ORF">M9Y10_024906</name>
</gene>
<dbReference type="Proteomes" id="UP001470230">
    <property type="component" value="Unassembled WGS sequence"/>
</dbReference>
<comment type="caution">
    <text evidence="2">The sequence shown here is derived from an EMBL/GenBank/DDBJ whole genome shotgun (WGS) entry which is preliminary data.</text>
</comment>